<feature type="region of interest" description="Disordered" evidence="2">
    <location>
        <begin position="1"/>
        <end position="77"/>
    </location>
</feature>
<gene>
    <name evidence="4" type="ORF">BcabD6B2_45480</name>
</gene>
<reference evidence="4 5" key="1">
    <citation type="submission" date="2021-06" db="EMBL/GenBank/DDBJ databases">
        <title>Genome sequence of Babesia caballi.</title>
        <authorList>
            <person name="Yamagishi J."/>
            <person name="Kidaka T."/>
            <person name="Ochi A."/>
        </authorList>
    </citation>
    <scope>NUCLEOTIDE SEQUENCE [LARGE SCALE GENOMIC DNA]</scope>
    <source>
        <strain evidence="4">USDA-D6B2</strain>
    </source>
</reference>
<keyword evidence="1" id="KW-0694">RNA-binding</keyword>
<dbReference type="InterPro" id="IPR012677">
    <property type="entry name" value="Nucleotide-bd_a/b_plait_sf"/>
</dbReference>
<dbReference type="SMART" id="SM00360">
    <property type="entry name" value="RRM"/>
    <property type="match status" value="2"/>
</dbReference>
<dbReference type="InterPro" id="IPR035979">
    <property type="entry name" value="RBD_domain_sf"/>
</dbReference>
<evidence type="ECO:0000313" key="4">
    <source>
        <dbReference type="EMBL" id="GIX65113.1"/>
    </source>
</evidence>
<proteinExistence type="predicted"/>
<feature type="domain" description="RRM" evidence="3">
    <location>
        <begin position="145"/>
        <end position="227"/>
    </location>
</feature>
<feature type="compositionally biased region" description="Basic and acidic residues" evidence="2">
    <location>
        <begin position="95"/>
        <end position="111"/>
    </location>
</feature>
<dbReference type="PANTHER" id="PTHR15241">
    <property type="entry name" value="TRANSFORMER-2-RELATED"/>
    <property type="match status" value="1"/>
</dbReference>
<dbReference type="EMBL" id="BPLF01000004">
    <property type="protein sequence ID" value="GIX65113.1"/>
    <property type="molecule type" value="Genomic_DNA"/>
</dbReference>
<organism evidence="4 5">
    <name type="scientific">Babesia caballi</name>
    <dbReference type="NCBI Taxonomy" id="5871"/>
    <lineage>
        <taxon>Eukaryota</taxon>
        <taxon>Sar</taxon>
        <taxon>Alveolata</taxon>
        <taxon>Apicomplexa</taxon>
        <taxon>Aconoidasida</taxon>
        <taxon>Piroplasmida</taxon>
        <taxon>Babesiidae</taxon>
        <taxon>Babesia</taxon>
    </lineage>
</organism>
<dbReference type="SUPFAM" id="SSF54928">
    <property type="entry name" value="RNA-binding domain, RBD"/>
    <property type="match status" value="2"/>
</dbReference>
<dbReference type="Proteomes" id="UP001497744">
    <property type="component" value="Unassembled WGS sequence"/>
</dbReference>
<keyword evidence="5" id="KW-1185">Reference proteome</keyword>
<feature type="compositionally biased region" description="Basic and acidic residues" evidence="2">
    <location>
        <begin position="42"/>
        <end position="60"/>
    </location>
</feature>
<dbReference type="InterPro" id="IPR000504">
    <property type="entry name" value="RRM_dom"/>
</dbReference>
<feature type="region of interest" description="Disordered" evidence="2">
    <location>
        <begin position="90"/>
        <end position="137"/>
    </location>
</feature>
<dbReference type="Gene3D" id="3.30.70.330">
    <property type="match status" value="2"/>
</dbReference>
<dbReference type="AlphaFoldDB" id="A0AAV4LY73"/>
<dbReference type="GeneID" id="94196594"/>
<dbReference type="PROSITE" id="PS50102">
    <property type="entry name" value="RRM"/>
    <property type="match status" value="2"/>
</dbReference>
<dbReference type="GO" id="GO:0003723">
    <property type="term" value="F:RNA binding"/>
    <property type="evidence" value="ECO:0007669"/>
    <property type="project" value="UniProtKB-UniRule"/>
</dbReference>
<feature type="domain" description="RRM" evidence="3">
    <location>
        <begin position="343"/>
        <end position="421"/>
    </location>
</feature>
<feature type="compositionally biased region" description="Basic residues" evidence="2">
    <location>
        <begin position="1"/>
        <end position="16"/>
    </location>
</feature>
<dbReference type="CDD" id="cd00590">
    <property type="entry name" value="RRM_SF"/>
    <property type="match status" value="1"/>
</dbReference>
<dbReference type="RefSeq" id="XP_067717182.1">
    <property type="nucleotide sequence ID" value="XM_067861081.1"/>
</dbReference>
<dbReference type="PANTHER" id="PTHR15241:SF304">
    <property type="entry name" value="RRM DOMAIN-CONTAINING PROTEIN"/>
    <property type="match status" value="1"/>
</dbReference>
<feature type="compositionally biased region" description="Basic and acidic residues" evidence="2">
    <location>
        <begin position="126"/>
        <end position="137"/>
    </location>
</feature>
<sequence length="426" mass="48817">MAARKTVKATVPRKPKAAAVKKTEDKSPKKVPIAEARAQRLVRQDMRQEHQQTDRSELELRSGAYEDSGDSPSAAVRDTTVVNRVDKAVAGAESNKMDQRTVSGVDERVTSQRDQQQSGLSYDGVKPQHSDESDAHYDEEKITAFRVFVSKLAYEATREDLEEYFSQSALQFGNITDIHIPRQPGNPALNKGYGFVSFDDEADLIRVLEMSSHVILGRDVMLDRATGPKYHSSSKVSEEVNPRYREPYPRYKRQYDENDLRLDRYYRREREDHYRYYYYGSDRGSYASPASYSRSYSGFDPHKPVSYVFSGSSRSDHYGDAEYDNRYSNRITKPPHTRPRTVPKLFIGRMDPETTVGTMRSYFSQFGEIADAYIPRDSYTQKSKGFGFLTFVHKDALHAVMQPNSKHFIDGREVIVDYADMATRRG</sequence>
<comment type="caution">
    <text evidence="4">The sequence shown here is derived from an EMBL/GenBank/DDBJ whole genome shotgun (WGS) entry which is preliminary data.</text>
</comment>
<accession>A0AAV4LY73</accession>
<evidence type="ECO:0000313" key="5">
    <source>
        <dbReference type="Proteomes" id="UP001497744"/>
    </source>
</evidence>
<protein>
    <submittedName>
        <fullName evidence="4">Nucleic acid binding protein, putative</fullName>
    </submittedName>
</protein>
<evidence type="ECO:0000256" key="2">
    <source>
        <dbReference type="SAM" id="MobiDB-lite"/>
    </source>
</evidence>
<evidence type="ECO:0000256" key="1">
    <source>
        <dbReference type="PROSITE-ProRule" id="PRU00176"/>
    </source>
</evidence>
<name>A0AAV4LY73_BABCB</name>
<evidence type="ECO:0000259" key="3">
    <source>
        <dbReference type="PROSITE" id="PS50102"/>
    </source>
</evidence>
<dbReference type="Pfam" id="PF00076">
    <property type="entry name" value="RRM_1"/>
    <property type="match status" value="2"/>
</dbReference>